<accession>A0AAD9MXQ3</accession>
<evidence type="ECO:0000313" key="2">
    <source>
        <dbReference type="EMBL" id="KAK2149692.1"/>
    </source>
</evidence>
<dbReference type="EMBL" id="JAODUO010002923">
    <property type="protein sequence ID" value="KAK2149692.1"/>
    <property type="molecule type" value="Genomic_DNA"/>
</dbReference>
<evidence type="ECO:0000313" key="3">
    <source>
        <dbReference type="Proteomes" id="UP001209878"/>
    </source>
</evidence>
<proteinExistence type="predicted"/>
<dbReference type="AlphaFoldDB" id="A0AAD9MXQ3"/>
<reference evidence="2" key="1">
    <citation type="journal article" date="2023" name="Mol. Biol. Evol.">
        <title>Third-Generation Sequencing Reveals the Adaptive Role of the Epigenome in Three Deep-Sea Polychaetes.</title>
        <authorList>
            <person name="Perez M."/>
            <person name="Aroh O."/>
            <person name="Sun Y."/>
            <person name="Lan Y."/>
            <person name="Juniper S.K."/>
            <person name="Young C.R."/>
            <person name="Angers B."/>
            <person name="Qian P.Y."/>
        </authorList>
    </citation>
    <scope>NUCLEOTIDE SEQUENCE</scope>
    <source>
        <strain evidence="2">R07B-5</strain>
    </source>
</reference>
<evidence type="ECO:0000256" key="1">
    <source>
        <dbReference type="SAM" id="MobiDB-lite"/>
    </source>
</evidence>
<sequence length="41" mass="4611">MKYKDESDTSYGAITMILMLSPKQISASSEEREDDTGQPTR</sequence>
<gene>
    <name evidence="2" type="ORF">NP493_2911g00006</name>
</gene>
<protein>
    <submittedName>
        <fullName evidence="2">Uncharacterized protein</fullName>
    </submittedName>
</protein>
<feature type="region of interest" description="Disordered" evidence="1">
    <location>
        <begin position="22"/>
        <end position="41"/>
    </location>
</feature>
<keyword evidence="3" id="KW-1185">Reference proteome</keyword>
<organism evidence="2 3">
    <name type="scientific">Ridgeia piscesae</name>
    <name type="common">Tubeworm</name>
    <dbReference type="NCBI Taxonomy" id="27915"/>
    <lineage>
        <taxon>Eukaryota</taxon>
        <taxon>Metazoa</taxon>
        <taxon>Spiralia</taxon>
        <taxon>Lophotrochozoa</taxon>
        <taxon>Annelida</taxon>
        <taxon>Polychaeta</taxon>
        <taxon>Sedentaria</taxon>
        <taxon>Canalipalpata</taxon>
        <taxon>Sabellida</taxon>
        <taxon>Siboglinidae</taxon>
        <taxon>Ridgeia</taxon>
    </lineage>
</organism>
<comment type="caution">
    <text evidence="2">The sequence shown here is derived from an EMBL/GenBank/DDBJ whole genome shotgun (WGS) entry which is preliminary data.</text>
</comment>
<name>A0AAD9MXQ3_RIDPI</name>
<dbReference type="Proteomes" id="UP001209878">
    <property type="component" value="Unassembled WGS sequence"/>
</dbReference>
<feature type="compositionally biased region" description="Acidic residues" evidence="1">
    <location>
        <begin position="31"/>
        <end position="41"/>
    </location>
</feature>